<evidence type="ECO:0000256" key="2">
    <source>
        <dbReference type="SAM" id="Phobius"/>
    </source>
</evidence>
<dbReference type="AlphaFoldDB" id="A0A9Q0D7M2"/>
<dbReference type="OrthoDB" id="8962225at2759"/>
<dbReference type="EMBL" id="JANIIK010000524">
    <property type="protein sequence ID" value="KAJ3583177.1"/>
    <property type="molecule type" value="Genomic_DNA"/>
</dbReference>
<feature type="compositionally biased region" description="Polar residues" evidence="1">
    <location>
        <begin position="155"/>
        <end position="164"/>
    </location>
</feature>
<gene>
    <name evidence="3" type="ORF">NHX12_034387</name>
</gene>
<keyword evidence="2" id="KW-0472">Membrane</keyword>
<feature type="region of interest" description="Disordered" evidence="1">
    <location>
        <begin position="61"/>
        <end position="182"/>
    </location>
</feature>
<comment type="caution">
    <text evidence="3">The sequence shown here is derived from an EMBL/GenBank/DDBJ whole genome shotgun (WGS) entry which is preliminary data.</text>
</comment>
<proteinExistence type="predicted"/>
<reference evidence="3" key="1">
    <citation type="submission" date="2022-07" db="EMBL/GenBank/DDBJ databases">
        <title>Chromosome-level genome of Muraenolepis orangiensis.</title>
        <authorList>
            <person name="Kim J."/>
        </authorList>
    </citation>
    <scope>NUCLEOTIDE SEQUENCE</scope>
    <source>
        <strain evidence="3">KU_S4_2022</strain>
        <tissue evidence="3">Muscle</tissue>
    </source>
</reference>
<accession>A0A9Q0D7M2</accession>
<organism evidence="3 4">
    <name type="scientific">Muraenolepis orangiensis</name>
    <name type="common">Patagonian moray cod</name>
    <dbReference type="NCBI Taxonomy" id="630683"/>
    <lineage>
        <taxon>Eukaryota</taxon>
        <taxon>Metazoa</taxon>
        <taxon>Chordata</taxon>
        <taxon>Craniata</taxon>
        <taxon>Vertebrata</taxon>
        <taxon>Euteleostomi</taxon>
        <taxon>Actinopterygii</taxon>
        <taxon>Neopterygii</taxon>
        <taxon>Teleostei</taxon>
        <taxon>Neoteleostei</taxon>
        <taxon>Acanthomorphata</taxon>
        <taxon>Zeiogadaria</taxon>
        <taxon>Gadariae</taxon>
        <taxon>Gadiformes</taxon>
        <taxon>Muraenolepidoidei</taxon>
        <taxon>Muraenolepididae</taxon>
        <taxon>Muraenolepis</taxon>
    </lineage>
</organism>
<protein>
    <submittedName>
        <fullName evidence="3">Uncharacterized protein</fullName>
    </submittedName>
</protein>
<evidence type="ECO:0000313" key="3">
    <source>
        <dbReference type="EMBL" id="KAJ3583177.1"/>
    </source>
</evidence>
<evidence type="ECO:0000256" key="1">
    <source>
        <dbReference type="SAM" id="MobiDB-lite"/>
    </source>
</evidence>
<name>A0A9Q0D7M2_9TELE</name>
<evidence type="ECO:0000313" key="4">
    <source>
        <dbReference type="Proteomes" id="UP001148018"/>
    </source>
</evidence>
<feature type="transmembrane region" description="Helical" evidence="2">
    <location>
        <begin position="37"/>
        <end position="58"/>
    </location>
</feature>
<sequence length="182" mass="19809">MREGSLGEEAAQVVRGHGGVMIVDEKLPEKGATTGSIIGAIIGVIIVLAIIGTAIAMYRKHSEKKRDGPPKYKPPPPKKTNNSTDRLNAVHDPGVEDRPLQDQYYNTQSAEPVTDLDTYQDEEAPGDRVTYYSAAPSGWDDPEDNEVPPPYLYTYDQSEAQPQDSAPAVDRGDSFVSSAMFV</sequence>
<keyword evidence="2" id="KW-0812">Transmembrane</keyword>
<dbReference type="Proteomes" id="UP001148018">
    <property type="component" value="Unassembled WGS sequence"/>
</dbReference>
<keyword evidence="4" id="KW-1185">Reference proteome</keyword>
<keyword evidence="2" id="KW-1133">Transmembrane helix</keyword>